<protein>
    <submittedName>
        <fullName evidence="1">DUF2607 family protein</fullName>
    </submittedName>
</protein>
<evidence type="ECO:0000313" key="2">
    <source>
        <dbReference type="Proteomes" id="UP000779070"/>
    </source>
</evidence>
<dbReference type="EMBL" id="JAFHLB010000016">
    <property type="protein sequence ID" value="MBN3578650.1"/>
    <property type="molecule type" value="Genomic_DNA"/>
</dbReference>
<reference evidence="1 2" key="1">
    <citation type="submission" date="2021-02" db="EMBL/GenBank/DDBJ databases">
        <title>Draft Genome Sequences of 5 Vibrio neptunius Strains Isolated From of Bivalve Hatcheries.</title>
        <authorList>
            <person name="Galvis F."/>
            <person name="Barja J.L."/>
            <person name="Lemos M.L."/>
            <person name="Balado M."/>
        </authorList>
    </citation>
    <scope>NUCLEOTIDE SEQUENCE [LARGE SCALE GENOMIC DNA]</scope>
    <source>
        <strain evidence="1 2">PP-145.98</strain>
    </source>
</reference>
<comment type="caution">
    <text evidence="1">The sequence shown here is derived from an EMBL/GenBank/DDBJ whole genome shotgun (WGS) entry which is preliminary data.</text>
</comment>
<gene>
    <name evidence="1" type="ORF">JYA62_13355</name>
</gene>
<organism evidence="1 2">
    <name type="scientific">Vibrio neptunius</name>
    <dbReference type="NCBI Taxonomy" id="170651"/>
    <lineage>
        <taxon>Bacteria</taxon>
        <taxon>Pseudomonadati</taxon>
        <taxon>Pseudomonadota</taxon>
        <taxon>Gammaproteobacteria</taxon>
        <taxon>Vibrionales</taxon>
        <taxon>Vibrionaceae</taxon>
        <taxon>Vibrio</taxon>
    </lineage>
</organism>
<sequence>MAILVLLCWGCVYVDHLYHLDATAHHHCQLYKCLKYGVKHSHVVIENSPQCDIFYDSPKYYCIQKLIFDYLARSPPIQLI</sequence>
<proteinExistence type="predicted"/>
<name>A0ABS3A2D7_9VIBR</name>
<dbReference type="RefSeq" id="WP_206370437.1">
    <property type="nucleotide sequence ID" value="NZ_CAWPTM010000061.1"/>
</dbReference>
<evidence type="ECO:0000313" key="1">
    <source>
        <dbReference type="EMBL" id="MBN3578650.1"/>
    </source>
</evidence>
<accession>A0ABS3A2D7</accession>
<keyword evidence="2" id="KW-1185">Reference proteome</keyword>
<dbReference type="Proteomes" id="UP000779070">
    <property type="component" value="Unassembled WGS sequence"/>
</dbReference>